<evidence type="ECO:0000259" key="6">
    <source>
        <dbReference type="Pfam" id="PF01979"/>
    </source>
</evidence>
<dbReference type="SUPFAM" id="SSF51338">
    <property type="entry name" value="Composite domain of metallo-dependent hydrolases"/>
    <property type="match status" value="1"/>
</dbReference>
<organism evidence="7 8">
    <name type="scientific">Microbacterium soli</name>
    <dbReference type="NCBI Taxonomy" id="446075"/>
    <lineage>
        <taxon>Bacteria</taxon>
        <taxon>Bacillati</taxon>
        <taxon>Actinomycetota</taxon>
        <taxon>Actinomycetes</taxon>
        <taxon>Micrococcales</taxon>
        <taxon>Microbacteriaceae</taxon>
        <taxon>Microbacterium</taxon>
    </lineage>
</organism>
<dbReference type="Gene3D" id="2.30.40.10">
    <property type="entry name" value="Urease, subunit C, domain 1"/>
    <property type="match status" value="1"/>
</dbReference>
<dbReference type="InterPro" id="IPR003764">
    <property type="entry name" value="GlcNAc_6-P_deAcase"/>
</dbReference>
<reference evidence="8" key="1">
    <citation type="journal article" date="2019" name="Int. J. Syst. Evol. Microbiol.">
        <title>The Global Catalogue of Microorganisms (GCM) 10K type strain sequencing project: providing services to taxonomists for standard genome sequencing and annotation.</title>
        <authorList>
            <consortium name="The Broad Institute Genomics Platform"/>
            <consortium name="The Broad Institute Genome Sequencing Center for Infectious Disease"/>
            <person name="Wu L."/>
            <person name="Ma J."/>
        </authorList>
    </citation>
    <scope>NUCLEOTIDE SEQUENCE [LARGE SCALE GENOMIC DNA]</scope>
    <source>
        <strain evidence="8">JCM 17024</strain>
    </source>
</reference>
<dbReference type="InterPro" id="IPR011059">
    <property type="entry name" value="Metal-dep_hydrolase_composite"/>
</dbReference>
<feature type="domain" description="Amidohydrolase-related" evidence="6">
    <location>
        <begin position="65"/>
        <end position="377"/>
    </location>
</feature>
<dbReference type="PIRSF" id="PIRSF038994">
    <property type="entry name" value="NagA"/>
    <property type="match status" value="1"/>
</dbReference>
<comment type="caution">
    <text evidence="7">The sequence shown here is derived from an EMBL/GenBank/DDBJ whole genome shotgun (WGS) entry which is preliminary data.</text>
</comment>
<evidence type="ECO:0000313" key="7">
    <source>
        <dbReference type="EMBL" id="GAA3929757.1"/>
    </source>
</evidence>
<keyword evidence="4 5" id="KW-0119">Carbohydrate metabolism</keyword>
<gene>
    <name evidence="7" type="primary">nagA</name>
    <name evidence="7" type="ORF">GCM10022383_05590</name>
</gene>
<evidence type="ECO:0000256" key="5">
    <source>
        <dbReference type="PIRNR" id="PIRNR038994"/>
    </source>
</evidence>
<sequence>MTPTTPSRGSRLIHSVRIVDGDGSITEDGWVRFEAGIVSARGTGSDRPDADEVVDAAAVAGPAAVLTPGFVDIHGHGGAGAAYDSGADAIRTGRDMHREHGTTRAVISLVTATIDQLAEQVATIADLVQTDAGVLGSHLEGPFLDPGHHGAHEPSLLRDPDADAIARLLEAGRGTVRQVTLAPELPGGIDAVRQITAAGAAVAVGHTNADAGMARAAFEAGASILTHAFNAMNGIHHRAPGPVLIAAADHRVVLEGIADNIHLDPHIIKLLFDAAPGRVALITDAMAAAGSADGHYDLGAVKVTVTDGVARTDADGAIAGSTLRQDAALRNAVDAGVALGEAVRALTATPASAVGFGGSLGLLHPGFTADAVLLDADLAVRGVWTGAAPVHRSAVS</sequence>
<dbReference type="InterPro" id="IPR006680">
    <property type="entry name" value="Amidohydro-rel"/>
</dbReference>
<keyword evidence="2" id="KW-0479">Metal-binding</keyword>
<evidence type="ECO:0000256" key="1">
    <source>
        <dbReference type="ARBA" id="ARBA00010716"/>
    </source>
</evidence>
<dbReference type="Pfam" id="PF01979">
    <property type="entry name" value="Amidohydro_1"/>
    <property type="match status" value="1"/>
</dbReference>
<dbReference type="PANTHER" id="PTHR11113">
    <property type="entry name" value="N-ACETYLGLUCOSAMINE-6-PHOSPHATE DEACETYLASE"/>
    <property type="match status" value="1"/>
</dbReference>
<dbReference type="Gene3D" id="3.20.20.140">
    <property type="entry name" value="Metal-dependent hydrolases"/>
    <property type="match status" value="1"/>
</dbReference>
<evidence type="ECO:0000256" key="3">
    <source>
        <dbReference type="ARBA" id="ARBA00022801"/>
    </source>
</evidence>
<evidence type="ECO:0000313" key="8">
    <source>
        <dbReference type="Proteomes" id="UP001501591"/>
    </source>
</evidence>
<dbReference type="Proteomes" id="UP001501591">
    <property type="component" value="Unassembled WGS sequence"/>
</dbReference>
<dbReference type="InterPro" id="IPR032466">
    <property type="entry name" value="Metal_Hydrolase"/>
</dbReference>
<keyword evidence="8" id="KW-1185">Reference proteome</keyword>
<name>A0ABP7MU17_9MICO</name>
<dbReference type="SUPFAM" id="SSF51556">
    <property type="entry name" value="Metallo-dependent hydrolases"/>
    <property type="match status" value="1"/>
</dbReference>
<protein>
    <submittedName>
        <fullName evidence="7">N-acetylglucosamine-6-phosphate deacetylase</fullName>
    </submittedName>
</protein>
<proteinExistence type="inferred from homology"/>
<evidence type="ECO:0000256" key="4">
    <source>
        <dbReference type="ARBA" id="ARBA00023277"/>
    </source>
</evidence>
<comment type="similarity">
    <text evidence="1 5">Belongs to the metallo-dependent hydrolases superfamily. NagA family.</text>
</comment>
<evidence type="ECO:0000256" key="2">
    <source>
        <dbReference type="ARBA" id="ARBA00022723"/>
    </source>
</evidence>
<accession>A0ABP7MU17</accession>
<keyword evidence="3 5" id="KW-0378">Hydrolase</keyword>
<dbReference type="EMBL" id="BAABCP010000001">
    <property type="protein sequence ID" value="GAA3929757.1"/>
    <property type="molecule type" value="Genomic_DNA"/>
</dbReference>
<dbReference type="PANTHER" id="PTHR11113:SF14">
    <property type="entry name" value="N-ACETYLGLUCOSAMINE-6-PHOSPHATE DEACETYLASE"/>
    <property type="match status" value="1"/>
</dbReference>
<dbReference type="RefSeq" id="WP_344817976.1">
    <property type="nucleotide sequence ID" value="NZ_BAABCP010000001.1"/>
</dbReference>